<feature type="transmembrane region" description="Helical" evidence="1">
    <location>
        <begin position="49"/>
        <end position="67"/>
    </location>
</feature>
<organism evidence="2 3">
    <name type="scientific">Anaerotruncus colihominis</name>
    <dbReference type="NCBI Taxonomy" id="169435"/>
    <lineage>
        <taxon>Bacteria</taxon>
        <taxon>Bacillati</taxon>
        <taxon>Bacillota</taxon>
        <taxon>Clostridia</taxon>
        <taxon>Eubacteriales</taxon>
        <taxon>Oscillospiraceae</taxon>
        <taxon>Anaerotruncus</taxon>
    </lineage>
</organism>
<feature type="transmembrane region" description="Helical" evidence="1">
    <location>
        <begin position="21"/>
        <end position="43"/>
    </location>
</feature>
<dbReference type="Proteomes" id="UP000196386">
    <property type="component" value="Unassembled WGS sequence"/>
</dbReference>
<sequence length="85" mass="9638">MQSRYPHKGLNKNKEPPATPAALYFYFLIHMIKILASGTSTLLNQAAPVSFNGFKAFFIFYLAIYRANLSFILYKFSCQEPIVPG</sequence>
<reference evidence="3" key="1">
    <citation type="submission" date="2017-04" db="EMBL/GenBank/DDBJ databases">
        <title>Function of individual gut microbiota members based on whole genome sequencing of pure cultures obtained from chicken caecum.</title>
        <authorList>
            <person name="Medvecky M."/>
            <person name="Cejkova D."/>
            <person name="Polansky O."/>
            <person name="Karasova D."/>
            <person name="Kubasova T."/>
            <person name="Cizek A."/>
            <person name="Rychlik I."/>
        </authorList>
    </citation>
    <scope>NUCLEOTIDE SEQUENCE [LARGE SCALE GENOMIC DNA]</scope>
    <source>
        <strain evidence="3">An175</strain>
    </source>
</reference>
<name>A0A1Y4MKT0_9FIRM</name>
<keyword evidence="1" id="KW-1133">Transmembrane helix</keyword>
<evidence type="ECO:0000256" key="1">
    <source>
        <dbReference type="SAM" id="Phobius"/>
    </source>
</evidence>
<keyword evidence="1" id="KW-0472">Membrane</keyword>
<evidence type="ECO:0000313" key="2">
    <source>
        <dbReference type="EMBL" id="OUP68830.1"/>
    </source>
</evidence>
<proteinExistence type="predicted"/>
<comment type="caution">
    <text evidence="2">The sequence shown here is derived from an EMBL/GenBank/DDBJ whole genome shotgun (WGS) entry which is preliminary data.</text>
</comment>
<dbReference type="AlphaFoldDB" id="A0A1Y4MKT0"/>
<evidence type="ECO:0000313" key="3">
    <source>
        <dbReference type="Proteomes" id="UP000196386"/>
    </source>
</evidence>
<keyword evidence="1" id="KW-0812">Transmembrane</keyword>
<protein>
    <submittedName>
        <fullName evidence="2">Uncharacterized protein</fullName>
    </submittedName>
</protein>
<accession>A0A1Y4MKT0</accession>
<dbReference type="EMBL" id="NFKP01000014">
    <property type="protein sequence ID" value="OUP68830.1"/>
    <property type="molecule type" value="Genomic_DNA"/>
</dbReference>
<gene>
    <name evidence="2" type="ORF">B5F11_11960</name>
</gene>